<dbReference type="CDD" id="cd07377">
    <property type="entry name" value="WHTH_GntR"/>
    <property type="match status" value="1"/>
</dbReference>
<protein>
    <submittedName>
        <fullName evidence="5">Winged helix-turn-helix transcriptional regulator</fullName>
    </submittedName>
</protein>
<dbReference type="PANTHER" id="PTHR44846:SF1">
    <property type="entry name" value="MANNOSYL-D-GLYCERATE TRANSPORT_METABOLISM SYSTEM REPRESSOR MNGR-RELATED"/>
    <property type="match status" value="1"/>
</dbReference>
<reference evidence="5 6" key="2">
    <citation type="submission" date="2019-08" db="EMBL/GenBank/DDBJ databases">
        <title>Amycolatopsis acidicola sp. nov., isolated from peat swamp forest soil.</title>
        <authorList>
            <person name="Srisuk N."/>
        </authorList>
    </citation>
    <scope>NUCLEOTIDE SEQUENCE [LARGE SCALE GENOMIC DNA]</scope>
    <source>
        <strain evidence="5 6">TBRC 6029</strain>
    </source>
</reference>
<evidence type="ECO:0000256" key="1">
    <source>
        <dbReference type="ARBA" id="ARBA00023015"/>
    </source>
</evidence>
<proteinExistence type="predicted"/>
<keyword evidence="6" id="KW-1185">Reference proteome</keyword>
<keyword evidence="3" id="KW-0804">Transcription</keyword>
<reference evidence="5 6" key="1">
    <citation type="submission" date="2019-07" db="EMBL/GenBank/DDBJ databases">
        <authorList>
            <person name="Duangmal K."/>
            <person name="Teo W.F.A."/>
        </authorList>
    </citation>
    <scope>NUCLEOTIDE SEQUENCE [LARGE SCALE GENOMIC DNA]</scope>
    <source>
        <strain evidence="5 6">TBRC 6029</strain>
    </source>
</reference>
<dbReference type="PANTHER" id="PTHR44846">
    <property type="entry name" value="MANNOSYL-D-GLYCERATE TRANSPORT/METABOLISM SYSTEM REPRESSOR MNGR-RELATED"/>
    <property type="match status" value="1"/>
</dbReference>
<organism evidence="5 6">
    <name type="scientific">Amycolatopsis rhizosphaerae</name>
    <dbReference type="NCBI Taxonomy" id="2053003"/>
    <lineage>
        <taxon>Bacteria</taxon>
        <taxon>Bacillati</taxon>
        <taxon>Actinomycetota</taxon>
        <taxon>Actinomycetes</taxon>
        <taxon>Pseudonocardiales</taxon>
        <taxon>Pseudonocardiaceae</taxon>
        <taxon>Amycolatopsis</taxon>
    </lineage>
</organism>
<evidence type="ECO:0000256" key="2">
    <source>
        <dbReference type="ARBA" id="ARBA00023125"/>
    </source>
</evidence>
<dbReference type="InterPro" id="IPR000524">
    <property type="entry name" value="Tscrpt_reg_HTH_GntR"/>
</dbReference>
<sequence>MHVDEPQASPTDNPAPGNRFIPSDLDYLYNQFADLLARQVTSGDLAIHSRLPGEMDLARQYGVSVGTARKATRLLRQRGIVATLRSKGTFVVARPGDSTPTLPPGS</sequence>
<accession>A0A558DLN4</accession>
<dbReference type="Proteomes" id="UP000320011">
    <property type="component" value="Unassembled WGS sequence"/>
</dbReference>
<dbReference type="GO" id="GO:0003700">
    <property type="term" value="F:DNA-binding transcription factor activity"/>
    <property type="evidence" value="ECO:0007669"/>
    <property type="project" value="InterPro"/>
</dbReference>
<evidence type="ECO:0000259" key="4">
    <source>
        <dbReference type="PROSITE" id="PS50949"/>
    </source>
</evidence>
<dbReference type="GO" id="GO:0045892">
    <property type="term" value="P:negative regulation of DNA-templated transcription"/>
    <property type="evidence" value="ECO:0007669"/>
    <property type="project" value="TreeGrafter"/>
</dbReference>
<keyword evidence="1" id="KW-0805">Transcription regulation</keyword>
<dbReference type="AlphaFoldDB" id="A0A558DLN4"/>
<dbReference type="SMART" id="SM00345">
    <property type="entry name" value="HTH_GNTR"/>
    <property type="match status" value="1"/>
</dbReference>
<dbReference type="Pfam" id="PF00392">
    <property type="entry name" value="GntR"/>
    <property type="match status" value="1"/>
</dbReference>
<keyword evidence="2" id="KW-0238">DNA-binding</keyword>
<dbReference type="Gene3D" id="1.10.10.10">
    <property type="entry name" value="Winged helix-like DNA-binding domain superfamily/Winged helix DNA-binding domain"/>
    <property type="match status" value="1"/>
</dbReference>
<dbReference type="InterPro" id="IPR036388">
    <property type="entry name" value="WH-like_DNA-bd_sf"/>
</dbReference>
<dbReference type="OrthoDB" id="7363114at2"/>
<dbReference type="GO" id="GO:0003677">
    <property type="term" value="F:DNA binding"/>
    <property type="evidence" value="ECO:0007669"/>
    <property type="project" value="UniProtKB-KW"/>
</dbReference>
<gene>
    <name evidence="5" type="ORF">FNH05_01875</name>
</gene>
<comment type="caution">
    <text evidence="5">The sequence shown here is derived from an EMBL/GenBank/DDBJ whole genome shotgun (WGS) entry which is preliminary data.</text>
</comment>
<dbReference type="SUPFAM" id="SSF46785">
    <property type="entry name" value="Winged helix' DNA-binding domain"/>
    <property type="match status" value="1"/>
</dbReference>
<dbReference type="RefSeq" id="WP_144585307.1">
    <property type="nucleotide sequence ID" value="NZ_VJWX01000008.1"/>
</dbReference>
<dbReference type="InterPro" id="IPR036390">
    <property type="entry name" value="WH_DNA-bd_sf"/>
</dbReference>
<name>A0A558DLN4_9PSEU</name>
<dbReference type="InterPro" id="IPR050679">
    <property type="entry name" value="Bact_HTH_transcr_reg"/>
</dbReference>
<dbReference type="PROSITE" id="PS50949">
    <property type="entry name" value="HTH_GNTR"/>
    <property type="match status" value="1"/>
</dbReference>
<evidence type="ECO:0000313" key="6">
    <source>
        <dbReference type="Proteomes" id="UP000320011"/>
    </source>
</evidence>
<evidence type="ECO:0000313" key="5">
    <source>
        <dbReference type="EMBL" id="TVT61894.1"/>
    </source>
</evidence>
<dbReference type="EMBL" id="VJWX01000008">
    <property type="protein sequence ID" value="TVT61894.1"/>
    <property type="molecule type" value="Genomic_DNA"/>
</dbReference>
<feature type="domain" description="HTH gntR-type" evidence="4">
    <location>
        <begin position="26"/>
        <end position="94"/>
    </location>
</feature>
<evidence type="ECO:0000256" key="3">
    <source>
        <dbReference type="ARBA" id="ARBA00023163"/>
    </source>
</evidence>